<name>A0A8S9ZUH0_9BILA</name>
<sequence length="83" mass="9669">MISNYLWSRIFVFGVTGNARVSSLLAMSCAAFTAITWVMESKNDYEAWTNSRRDRERNIPEILLPKTIFDWSEFNRTEAKKDA</sequence>
<keyword evidence="1" id="KW-1133">Transmembrane helix</keyword>
<organism evidence="2 3">
    <name type="scientific">Meloidogyne graminicola</name>
    <dbReference type="NCBI Taxonomy" id="189291"/>
    <lineage>
        <taxon>Eukaryota</taxon>
        <taxon>Metazoa</taxon>
        <taxon>Ecdysozoa</taxon>
        <taxon>Nematoda</taxon>
        <taxon>Chromadorea</taxon>
        <taxon>Rhabditida</taxon>
        <taxon>Tylenchina</taxon>
        <taxon>Tylenchomorpha</taxon>
        <taxon>Tylenchoidea</taxon>
        <taxon>Meloidogynidae</taxon>
        <taxon>Meloidogyninae</taxon>
        <taxon>Meloidogyne</taxon>
    </lineage>
</organism>
<feature type="transmembrane region" description="Helical" evidence="1">
    <location>
        <begin position="21"/>
        <end position="39"/>
    </location>
</feature>
<dbReference type="AlphaFoldDB" id="A0A8S9ZUH0"/>
<evidence type="ECO:0000313" key="3">
    <source>
        <dbReference type="Proteomes" id="UP000605970"/>
    </source>
</evidence>
<accession>A0A8S9ZUH0</accession>
<dbReference type="OrthoDB" id="5833117at2759"/>
<evidence type="ECO:0000313" key="2">
    <source>
        <dbReference type="EMBL" id="KAF7637175.1"/>
    </source>
</evidence>
<protein>
    <submittedName>
        <fullName evidence="2">Uncharacterized protein</fullName>
    </submittedName>
</protein>
<evidence type="ECO:0000256" key="1">
    <source>
        <dbReference type="SAM" id="Phobius"/>
    </source>
</evidence>
<reference evidence="2" key="1">
    <citation type="journal article" date="2020" name="Ecol. Evol.">
        <title>Genome structure and content of the rice root-knot nematode (Meloidogyne graminicola).</title>
        <authorList>
            <person name="Phan N.T."/>
            <person name="Danchin E.G.J."/>
            <person name="Klopp C."/>
            <person name="Perfus-Barbeoch L."/>
            <person name="Kozlowski D.K."/>
            <person name="Koutsovoulos G.D."/>
            <person name="Lopez-Roques C."/>
            <person name="Bouchez O."/>
            <person name="Zahm M."/>
            <person name="Besnard G."/>
            <person name="Bellafiore S."/>
        </authorList>
    </citation>
    <scope>NUCLEOTIDE SEQUENCE</scope>
    <source>
        <strain evidence="2">VN-18</strain>
    </source>
</reference>
<keyword evidence="1" id="KW-0472">Membrane</keyword>
<comment type="caution">
    <text evidence="2">The sequence shown here is derived from an EMBL/GenBank/DDBJ whole genome shotgun (WGS) entry which is preliminary data.</text>
</comment>
<dbReference type="EMBL" id="JABEBT010000022">
    <property type="protein sequence ID" value="KAF7637175.1"/>
    <property type="molecule type" value="Genomic_DNA"/>
</dbReference>
<keyword evidence="3" id="KW-1185">Reference proteome</keyword>
<gene>
    <name evidence="2" type="ORF">Mgra_00003346</name>
</gene>
<proteinExistence type="predicted"/>
<dbReference type="Proteomes" id="UP000605970">
    <property type="component" value="Unassembled WGS sequence"/>
</dbReference>
<keyword evidence="1" id="KW-0812">Transmembrane</keyword>